<dbReference type="PANTHER" id="PTHR23516:SF1">
    <property type="entry name" value="MOLYBDATE-ANION TRANSPORTER"/>
    <property type="match status" value="1"/>
</dbReference>
<keyword evidence="7 12" id="KW-1133">Transmembrane helix</keyword>
<feature type="transmembrane region" description="Helical" evidence="12">
    <location>
        <begin position="352"/>
        <end position="373"/>
    </location>
</feature>
<feature type="transmembrane region" description="Helical" evidence="12">
    <location>
        <begin position="410"/>
        <end position="433"/>
    </location>
</feature>
<dbReference type="GeneID" id="63780299"/>
<dbReference type="Gene3D" id="1.20.1250.20">
    <property type="entry name" value="MFS general substrate transporter like domains"/>
    <property type="match status" value="1"/>
</dbReference>
<dbReference type="STRING" id="1141098.A0A1Y2DTR1"/>
<dbReference type="SUPFAM" id="SSF103473">
    <property type="entry name" value="MFS general substrate transporter"/>
    <property type="match status" value="1"/>
</dbReference>
<feature type="transmembrane region" description="Helical" evidence="12">
    <location>
        <begin position="324"/>
        <end position="340"/>
    </location>
</feature>
<evidence type="ECO:0000256" key="1">
    <source>
        <dbReference type="ARBA" id="ARBA00003019"/>
    </source>
</evidence>
<dbReference type="OrthoDB" id="263957at2759"/>
<keyword evidence="5" id="KW-1003">Cell membrane</keyword>
<keyword evidence="6 12" id="KW-0812">Transmembrane</keyword>
<sequence length="438" mass="48484">MDPYQTNFAALGALCALLLACQPTRMEKSKPESGSPKRAKPKTFKNPQADYYYVYALVMGADWLQGPYLYSLYKDEHGVSSSVVFALFTTGFLSGGLSAYFVGSLADKYGRKKTCLAFCLLNSASCLLTMVPMVPLLFAGRVLGGISTSILFSVFDSWLVSNFRERRLVEKGCDLSQTYGTMSTINSVTAIASGVMSDVVVWMTGTKKAPFLVSAILLWLATPTIKSRWAENYGSAATKGKKNNETTSMWSIIKRPVIMALALAMTMFEGSMYLFVFFWVPALKSVQQSAGELPYGFIFASFMASVMAASLAFNLVMQRRLMRYSRLLVLLLVVANFVFVKLSSPKTEQSTFWFFCLFEACVGLYFPCIGYLKGRMIEDGIRAKVYSLMRVPLNIFVVVSLIFARESGDFGRVFSVCSMFLTAAFGAVWAVTLNEDIP</sequence>
<evidence type="ECO:0000256" key="2">
    <source>
        <dbReference type="ARBA" id="ARBA00004651"/>
    </source>
</evidence>
<dbReference type="Pfam" id="PF05631">
    <property type="entry name" value="MFS_5"/>
    <property type="match status" value="1"/>
</dbReference>
<evidence type="ECO:0000256" key="9">
    <source>
        <dbReference type="ARBA" id="ARBA00023136"/>
    </source>
</evidence>
<comment type="caution">
    <text evidence="14">The sequence shown here is derived from an EMBL/GenBank/DDBJ whole genome shotgun (WGS) entry which is preliminary data.</text>
</comment>
<dbReference type="GO" id="GO:0015098">
    <property type="term" value="F:molybdate ion transmembrane transporter activity"/>
    <property type="evidence" value="ECO:0007669"/>
    <property type="project" value="InterPro"/>
</dbReference>
<evidence type="ECO:0000313" key="14">
    <source>
        <dbReference type="EMBL" id="ORY62637.1"/>
    </source>
</evidence>
<reference evidence="14 15" key="1">
    <citation type="submission" date="2016-07" db="EMBL/GenBank/DDBJ databases">
        <title>Pervasive Adenine N6-methylation of Active Genes in Fungi.</title>
        <authorList>
            <consortium name="DOE Joint Genome Institute"/>
            <person name="Mondo S.J."/>
            <person name="Dannebaum R.O."/>
            <person name="Kuo R.C."/>
            <person name="Labutti K."/>
            <person name="Haridas S."/>
            <person name="Kuo A."/>
            <person name="Salamov A."/>
            <person name="Ahrendt S.R."/>
            <person name="Lipzen A."/>
            <person name="Sullivan W."/>
            <person name="Andreopoulos W.B."/>
            <person name="Clum A."/>
            <person name="Lindquist E."/>
            <person name="Daum C."/>
            <person name="Ramamoorthy G.K."/>
            <person name="Gryganskyi A."/>
            <person name="Culley D."/>
            <person name="Magnuson J.K."/>
            <person name="James T.Y."/>
            <person name="O'Malley M.A."/>
            <person name="Stajich J.E."/>
            <person name="Spatafora J.W."/>
            <person name="Visel A."/>
            <person name="Grigoriev I.V."/>
        </authorList>
    </citation>
    <scope>NUCLEOTIDE SEQUENCE [LARGE SCALE GENOMIC DNA]</scope>
    <source>
        <strain evidence="14 15">CBS 129021</strain>
    </source>
</reference>
<evidence type="ECO:0000256" key="3">
    <source>
        <dbReference type="ARBA" id="ARBA00021242"/>
    </source>
</evidence>
<evidence type="ECO:0000256" key="12">
    <source>
        <dbReference type="SAM" id="Phobius"/>
    </source>
</evidence>
<dbReference type="InterPro" id="IPR036259">
    <property type="entry name" value="MFS_trans_sf"/>
</dbReference>
<comment type="subcellular location">
    <subcellularLocation>
        <location evidence="2">Cell membrane</location>
        <topology evidence="2">Multi-pass membrane protein</topology>
    </subcellularLocation>
</comment>
<dbReference type="GO" id="GO:0005886">
    <property type="term" value="C:plasma membrane"/>
    <property type="evidence" value="ECO:0007669"/>
    <property type="project" value="UniProtKB-SubCell"/>
</dbReference>
<evidence type="ECO:0000256" key="7">
    <source>
        <dbReference type="ARBA" id="ARBA00022989"/>
    </source>
</evidence>
<evidence type="ECO:0000256" key="10">
    <source>
        <dbReference type="ARBA" id="ARBA00030646"/>
    </source>
</evidence>
<feature type="chain" id="PRO_5013028220" description="Molybdate-anion transporter" evidence="13">
    <location>
        <begin position="27"/>
        <end position="438"/>
    </location>
</feature>
<organism evidence="14 15">
    <name type="scientific">Pseudomassariella vexata</name>
    <dbReference type="NCBI Taxonomy" id="1141098"/>
    <lineage>
        <taxon>Eukaryota</taxon>
        <taxon>Fungi</taxon>
        <taxon>Dikarya</taxon>
        <taxon>Ascomycota</taxon>
        <taxon>Pezizomycotina</taxon>
        <taxon>Sordariomycetes</taxon>
        <taxon>Xylariomycetidae</taxon>
        <taxon>Amphisphaeriales</taxon>
        <taxon>Pseudomassariaceae</taxon>
        <taxon>Pseudomassariella</taxon>
    </lineage>
</organism>
<feature type="transmembrane region" description="Helical" evidence="12">
    <location>
        <begin position="293"/>
        <end position="317"/>
    </location>
</feature>
<feature type="transmembrane region" description="Helical" evidence="12">
    <location>
        <begin position="257"/>
        <end position="281"/>
    </location>
</feature>
<accession>A0A1Y2DTR1</accession>
<feature type="transmembrane region" description="Helical" evidence="12">
    <location>
        <begin position="115"/>
        <end position="136"/>
    </location>
</feature>
<evidence type="ECO:0000256" key="13">
    <source>
        <dbReference type="SAM" id="SignalP"/>
    </source>
</evidence>
<evidence type="ECO:0000313" key="15">
    <source>
        <dbReference type="Proteomes" id="UP000193689"/>
    </source>
</evidence>
<dbReference type="AlphaFoldDB" id="A0A1Y2DTR1"/>
<protein>
    <recommendedName>
        <fullName evidence="3">Molybdate-anion transporter</fullName>
    </recommendedName>
    <alternativeName>
        <fullName evidence="10">Major facilitator superfamily domain-containing protein 5</fullName>
    </alternativeName>
    <alternativeName>
        <fullName evidence="11">Molybdate transporter 2 homolog</fullName>
    </alternativeName>
</protein>
<evidence type="ECO:0000256" key="8">
    <source>
        <dbReference type="ARBA" id="ARBA00023065"/>
    </source>
</evidence>
<dbReference type="InterPro" id="IPR008509">
    <property type="entry name" value="MOT2/MFSD5"/>
</dbReference>
<dbReference type="GO" id="GO:0006811">
    <property type="term" value="P:monoatomic ion transport"/>
    <property type="evidence" value="ECO:0007669"/>
    <property type="project" value="UniProtKB-KW"/>
</dbReference>
<dbReference type="InParanoid" id="A0A1Y2DTR1"/>
<dbReference type="PANTHER" id="PTHR23516">
    <property type="entry name" value="SAM (S-ADENOSYL METHIONINE) TRANSPORTER"/>
    <property type="match status" value="1"/>
</dbReference>
<keyword evidence="9 12" id="KW-0472">Membrane</keyword>
<dbReference type="Proteomes" id="UP000193689">
    <property type="component" value="Unassembled WGS sequence"/>
</dbReference>
<evidence type="ECO:0000256" key="5">
    <source>
        <dbReference type="ARBA" id="ARBA00022475"/>
    </source>
</evidence>
<keyword evidence="4" id="KW-0813">Transport</keyword>
<evidence type="ECO:0000256" key="6">
    <source>
        <dbReference type="ARBA" id="ARBA00022692"/>
    </source>
</evidence>
<keyword evidence="15" id="KW-1185">Reference proteome</keyword>
<evidence type="ECO:0000256" key="11">
    <source>
        <dbReference type="ARBA" id="ARBA00032555"/>
    </source>
</evidence>
<comment type="function">
    <text evidence="1">Mediates high-affinity intracellular uptake of the rare oligo-element molybdenum.</text>
</comment>
<feature type="transmembrane region" description="Helical" evidence="12">
    <location>
        <begin position="83"/>
        <end position="103"/>
    </location>
</feature>
<keyword evidence="8" id="KW-0406">Ion transport</keyword>
<dbReference type="RefSeq" id="XP_040714473.1">
    <property type="nucleotide sequence ID" value="XM_040864087.1"/>
</dbReference>
<feature type="signal peptide" evidence="13">
    <location>
        <begin position="1"/>
        <end position="26"/>
    </location>
</feature>
<dbReference type="EMBL" id="MCFJ01000009">
    <property type="protein sequence ID" value="ORY62637.1"/>
    <property type="molecule type" value="Genomic_DNA"/>
</dbReference>
<evidence type="ECO:0000256" key="4">
    <source>
        <dbReference type="ARBA" id="ARBA00022448"/>
    </source>
</evidence>
<keyword evidence="13" id="KW-0732">Signal</keyword>
<proteinExistence type="predicted"/>
<feature type="transmembrane region" description="Helical" evidence="12">
    <location>
        <begin position="385"/>
        <end position="404"/>
    </location>
</feature>
<name>A0A1Y2DTR1_9PEZI</name>
<gene>
    <name evidence="14" type="ORF">BCR38DRAFT_486899</name>
</gene>